<feature type="compositionally biased region" description="Low complexity" evidence="1">
    <location>
        <begin position="107"/>
        <end position="118"/>
    </location>
</feature>
<protein>
    <submittedName>
        <fullName evidence="2">Uncharacterized protein</fullName>
    </submittedName>
</protein>
<feature type="compositionally biased region" description="Basic residues" evidence="1">
    <location>
        <begin position="120"/>
        <end position="134"/>
    </location>
</feature>
<dbReference type="AlphaFoldDB" id="A0A3N2Q1Q7"/>
<gene>
    <name evidence="2" type="ORF">SODALDRAFT_102216</name>
</gene>
<evidence type="ECO:0000313" key="2">
    <source>
        <dbReference type="EMBL" id="ROT40672.1"/>
    </source>
</evidence>
<evidence type="ECO:0000256" key="1">
    <source>
        <dbReference type="SAM" id="MobiDB-lite"/>
    </source>
</evidence>
<dbReference type="RefSeq" id="XP_028468478.1">
    <property type="nucleotide sequence ID" value="XM_028606462.1"/>
</dbReference>
<feature type="region of interest" description="Disordered" evidence="1">
    <location>
        <begin position="93"/>
        <end position="163"/>
    </location>
</feature>
<reference evidence="2 3" key="1">
    <citation type="journal article" date="2018" name="Mol. Ecol.">
        <title>The obligate alkalophilic soda-lake fungus Sodiomyces alkalinus has shifted to a protein diet.</title>
        <authorList>
            <person name="Grum-Grzhimaylo A.A."/>
            <person name="Falkoski D.L."/>
            <person name="van den Heuvel J."/>
            <person name="Valero-Jimenez C.A."/>
            <person name="Min B."/>
            <person name="Choi I.G."/>
            <person name="Lipzen A."/>
            <person name="Daum C.G."/>
            <person name="Aanen D.K."/>
            <person name="Tsang A."/>
            <person name="Henrissat B."/>
            <person name="Bilanenko E.N."/>
            <person name="de Vries R.P."/>
            <person name="van Kan J.A.L."/>
            <person name="Grigoriev I.V."/>
            <person name="Debets A.J.M."/>
        </authorList>
    </citation>
    <scope>NUCLEOTIDE SEQUENCE [LARGE SCALE GENOMIC DNA]</scope>
    <source>
        <strain evidence="2 3">F11</strain>
    </source>
</reference>
<accession>A0A3N2Q1Q7</accession>
<organism evidence="2 3">
    <name type="scientific">Sodiomyces alkalinus (strain CBS 110278 / VKM F-3762 / F11)</name>
    <name type="common">Alkaliphilic filamentous fungus</name>
    <dbReference type="NCBI Taxonomy" id="1314773"/>
    <lineage>
        <taxon>Eukaryota</taxon>
        <taxon>Fungi</taxon>
        <taxon>Dikarya</taxon>
        <taxon>Ascomycota</taxon>
        <taxon>Pezizomycotina</taxon>
        <taxon>Sordariomycetes</taxon>
        <taxon>Hypocreomycetidae</taxon>
        <taxon>Glomerellales</taxon>
        <taxon>Plectosphaerellaceae</taxon>
        <taxon>Sodiomyces</taxon>
    </lineage>
</organism>
<feature type="compositionally biased region" description="Basic and acidic residues" evidence="1">
    <location>
        <begin position="135"/>
        <end position="153"/>
    </location>
</feature>
<evidence type="ECO:0000313" key="3">
    <source>
        <dbReference type="Proteomes" id="UP000272025"/>
    </source>
</evidence>
<dbReference type="Proteomes" id="UP000272025">
    <property type="component" value="Unassembled WGS sequence"/>
</dbReference>
<proteinExistence type="predicted"/>
<sequence length="163" mass="18770">MVTGLVQRWYSSSWSSQRNHPDRLWGRQDKTRQDKTMTHCFRGGSDVQTCSCRRTEVGGWYYYQPEPSQASPLELHIGQLMQELQTALRPNSQIPLSAGNERDGQHTTKPTTKPTTRTLAHSHIRTFAPRKRPTRRGDTDEQTAHHFSPRDYDYLPSFITSGP</sequence>
<keyword evidence="3" id="KW-1185">Reference proteome</keyword>
<name>A0A3N2Q1Q7_SODAK</name>
<dbReference type="EMBL" id="ML119052">
    <property type="protein sequence ID" value="ROT40672.1"/>
    <property type="molecule type" value="Genomic_DNA"/>
</dbReference>
<dbReference type="GeneID" id="39574940"/>